<keyword evidence="2" id="KW-0479">Metal-binding</keyword>
<dbReference type="GO" id="GO:0005506">
    <property type="term" value="F:iron ion binding"/>
    <property type="evidence" value="ECO:0007669"/>
    <property type="project" value="InterPro"/>
</dbReference>
<evidence type="ECO:0000256" key="3">
    <source>
        <dbReference type="ARBA" id="ARBA00022964"/>
    </source>
</evidence>
<reference evidence="8 9" key="1">
    <citation type="submission" date="2019-07" db="EMBL/GenBank/DDBJ databases">
        <title>Genomics analysis of Aphanomyces spp. identifies a new class of oomycete effector associated with host adaptation.</title>
        <authorList>
            <person name="Gaulin E."/>
        </authorList>
    </citation>
    <scope>NUCLEOTIDE SEQUENCE [LARGE SCALE GENOMIC DNA]</scope>
    <source>
        <strain evidence="8 9">ATCC 201684</strain>
    </source>
</reference>
<evidence type="ECO:0000259" key="7">
    <source>
        <dbReference type="PROSITE" id="PS51471"/>
    </source>
</evidence>
<dbReference type="PANTHER" id="PTHR10869">
    <property type="entry name" value="PROLYL 4-HYDROXYLASE ALPHA SUBUNIT"/>
    <property type="match status" value="1"/>
</dbReference>
<keyword evidence="3" id="KW-0223">Dioxygenase</keyword>
<keyword evidence="4" id="KW-0560">Oxidoreductase</keyword>
<evidence type="ECO:0000256" key="1">
    <source>
        <dbReference type="ARBA" id="ARBA00001961"/>
    </source>
</evidence>
<dbReference type="AlphaFoldDB" id="A0A6G0X6W4"/>
<evidence type="ECO:0000256" key="2">
    <source>
        <dbReference type="ARBA" id="ARBA00022723"/>
    </source>
</evidence>
<dbReference type="InterPro" id="IPR045054">
    <property type="entry name" value="P4HA-like"/>
</dbReference>
<dbReference type="Pfam" id="PF13640">
    <property type="entry name" value="2OG-FeII_Oxy_3"/>
    <property type="match status" value="1"/>
</dbReference>
<name>A0A6G0X6W4_9STRA</name>
<comment type="cofactor">
    <cofactor evidence="1">
        <name>L-ascorbate</name>
        <dbReference type="ChEBI" id="CHEBI:38290"/>
    </cofactor>
</comment>
<dbReference type="EMBL" id="VJMJ01000094">
    <property type="protein sequence ID" value="KAF0735624.1"/>
    <property type="molecule type" value="Genomic_DNA"/>
</dbReference>
<dbReference type="VEuPathDB" id="FungiDB:AeMF1_009871"/>
<feature type="domain" description="Fe2OG dioxygenase" evidence="7">
    <location>
        <begin position="331"/>
        <end position="463"/>
    </location>
</feature>
<dbReference type="InterPro" id="IPR005123">
    <property type="entry name" value="Oxoglu/Fe-dep_dioxygenase_dom"/>
</dbReference>
<comment type="caution">
    <text evidence="8">The sequence shown here is derived from an EMBL/GenBank/DDBJ whole genome shotgun (WGS) entry which is preliminary data.</text>
</comment>
<organism evidence="8 9">
    <name type="scientific">Aphanomyces euteiches</name>
    <dbReference type="NCBI Taxonomy" id="100861"/>
    <lineage>
        <taxon>Eukaryota</taxon>
        <taxon>Sar</taxon>
        <taxon>Stramenopiles</taxon>
        <taxon>Oomycota</taxon>
        <taxon>Saprolegniomycetes</taxon>
        <taxon>Saprolegniales</taxon>
        <taxon>Verrucalvaceae</taxon>
        <taxon>Aphanomyces</taxon>
    </lineage>
</organism>
<evidence type="ECO:0000313" key="9">
    <source>
        <dbReference type="Proteomes" id="UP000481153"/>
    </source>
</evidence>
<protein>
    <recommendedName>
        <fullName evidence="7">Fe2OG dioxygenase domain-containing protein</fullName>
    </recommendedName>
</protein>
<dbReference type="InterPro" id="IPR006620">
    <property type="entry name" value="Pro_4_hyd_alph"/>
</dbReference>
<dbReference type="Proteomes" id="UP000481153">
    <property type="component" value="Unassembled WGS sequence"/>
</dbReference>
<dbReference type="PANTHER" id="PTHR10869:SF246">
    <property type="entry name" value="TRANSMEMBRANE PROLYL 4-HYDROXYLASE"/>
    <property type="match status" value="1"/>
</dbReference>
<dbReference type="PROSITE" id="PS51471">
    <property type="entry name" value="FE2OG_OXY"/>
    <property type="match status" value="1"/>
</dbReference>
<accession>A0A6G0X6W4</accession>
<feature type="chain" id="PRO_5026153119" description="Fe2OG dioxygenase domain-containing protein" evidence="6">
    <location>
        <begin position="23"/>
        <end position="463"/>
    </location>
</feature>
<dbReference type="Gene3D" id="2.60.120.620">
    <property type="entry name" value="q2cbj1_9rhob like domain"/>
    <property type="match status" value="1"/>
</dbReference>
<gene>
    <name evidence="8" type="ORF">Ae201684_007943</name>
</gene>
<dbReference type="GO" id="GO:0031418">
    <property type="term" value="F:L-ascorbic acid binding"/>
    <property type="evidence" value="ECO:0007669"/>
    <property type="project" value="InterPro"/>
</dbReference>
<sequence length="463" mass="52091">MGKVTALLVALVAIAGFYLVEKHPAYEEHVAPFVQQHVTPLYEQHVAPLVDQHITPLYNEHVAPLVDQHAKPLYDQHVKPLYDKHVAPLFTRSLVAKDIQVEGDGSGLDRATCDALAVDHLTDVKPIEGFHVFCVQAVADNKLAGFIYTEGMKKASGGFAFNVDAKWNSFDDVVAKTVQRPPKTDIEIRFKQPWGLFTPTGERITSLSELQDPIVYYMEGGQFIWPGIRIGHKRVIENLHGLGSVEMETLEMTPLVFAIDEFLHDDEIDLILDLSMDHLAPSGVTHNDNDVNKPATEWRTSTTYFLPSRGHPKLEALDQRVADLVKVDESHQEHVQVLRYELNQKYDAHLDYFSIDQLTKSPDVVAGLDHGYKNRMITVFWYMSDVAKGGHTVFPRAGGKPRPHDFTDCTTGLLSPPKKRKVIVFYSMLPSGRGDVYSLHGGCPVLEGIKYSGNKWIWNKPFY</sequence>
<evidence type="ECO:0000256" key="5">
    <source>
        <dbReference type="ARBA" id="ARBA00023004"/>
    </source>
</evidence>
<evidence type="ECO:0000256" key="4">
    <source>
        <dbReference type="ARBA" id="ARBA00023002"/>
    </source>
</evidence>
<evidence type="ECO:0000256" key="6">
    <source>
        <dbReference type="SAM" id="SignalP"/>
    </source>
</evidence>
<proteinExistence type="predicted"/>
<feature type="signal peptide" evidence="6">
    <location>
        <begin position="1"/>
        <end position="22"/>
    </location>
</feature>
<keyword evidence="5" id="KW-0408">Iron</keyword>
<dbReference type="InterPro" id="IPR044862">
    <property type="entry name" value="Pro_4_hyd_alph_FE2OG_OXY"/>
</dbReference>
<dbReference type="SMART" id="SM00702">
    <property type="entry name" value="P4Hc"/>
    <property type="match status" value="1"/>
</dbReference>
<dbReference type="GO" id="GO:0005783">
    <property type="term" value="C:endoplasmic reticulum"/>
    <property type="evidence" value="ECO:0007669"/>
    <property type="project" value="TreeGrafter"/>
</dbReference>
<keyword evidence="9" id="KW-1185">Reference proteome</keyword>
<keyword evidence="6" id="KW-0732">Signal</keyword>
<dbReference type="FunFam" id="2.60.120.620:FF:000017">
    <property type="entry name" value="Transmembrane prolyl 4-hydroxylase"/>
    <property type="match status" value="1"/>
</dbReference>
<evidence type="ECO:0000313" key="8">
    <source>
        <dbReference type="EMBL" id="KAF0735624.1"/>
    </source>
</evidence>
<dbReference type="GO" id="GO:0004656">
    <property type="term" value="F:procollagen-proline 4-dioxygenase activity"/>
    <property type="evidence" value="ECO:0007669"/>
    <property type="project" value="TreeGrafter"/>
</dbReference>